<dbReference type="GO" id="GO:0046872">
    <property type="term" value="F:metal ion binding"/>
    <property type="evidence" value="ECO:0007669"/>
    <property type="project" value="UniProtKB-KW"/>
</dbReference>
<dbReference type="KEGG" id="sus:Acid_6957"/>
<reference evidence="3" key="1">
    <citation type="submission" date="2006-10" db="EMBL/GenBank/DDBJ databases">
        <title>Complete sequence of Solibacter usitatus Ellin6076.</title>
        <authorList>
            <consortium name="US DOE Joint Genome Institute"/>
            <person name="Copeland A."/>
            <person name="Lucas S."/>
            <person name="Lapidus A."/>
            <person name="Barry K."/>
            <person name="Detter J.C."/>
            <person name="Glavina del Rio T."/>
            <person name="Hammon N."/>
            <person name="Israni S."/>
            <person name="Dalin E."/>
            <person name="Tice H."/>
            <person name="Pitluck S."/>
            <person name="Thompson L.S."/>
            <person name="Brettin T."/>
            <person name="Bruce D."/>
            <person name="Han C."/>
            <person name="Tapia R."/>
            <person name="Gilna P."/>
            <person name="Schmutz J."/>
            <person name="Larimer F."/>
            <person name="Land M."/>
            <person name="Hauser L."/>
            <person name="Kyrpides N."/>
            <person name="Mikhailova N."/>
            <person name="Janssen P.H."/>
            <person name="Kuske C.R."/>
            <person name="Richardson P."/>
        </authorList>
    </citation>
    <scope>NUCLEOTIDE SEQUENCE</scope>
    <source>
        <strain evidence="3">Ellin6076</strain>
    </source>
</reference>
<gene>
    <name evidence="3" type="ordered locus">Acid_6957</name>
</gene>
<dbReference type="Gene3D" id="3.10.180.10">
    <property type="entry name" value="2,3-Dihydroxybiphenyl 1,2-Dioxygenase, domain 1"/>
    <property type="match status" value="1"/>
</dbReference>
<dbReference type="eggNOG" id="COG0346">
    <property type="taxonomic scope" value="Bacteria"/>
</dbReference>
<protein>
    <submittedName>
        <fullName evidence="3">Methylmalonyl-CoA epimerase</fullName>
        <ecNumber evidence="3">5.1.99.1</ecNumber>
    </submittedName>
</protein>
<dbReference type="SUPFAM" id="SSF54593">
    <property type="entry name" value="Glyoxalase/Bleomycin resistance protein/Dihydroxybiphenyl dioxygenase"/>
    <property type="match status" value="1"/>
</dbReference>
<sequence length="155" mass="16958">MTEPLEQIPGFLFFDHVAISVKPGELEAHVQAYQAMGFKELHREDVLGGDQVREVLLQVGGGPNLVQLLEPLTPESPVAKQIEKNGGRGGMAHVALRVADIQKAFDYLKERGFKIIDKAPRKGSRGTTVFFLHPKTTEAAAFGYLLEVVQEGAHA</sequence>
<evidence type="ECO:0000256" key="1">
    <source>
        <dbReference type="ARBA" id="ARBA00022723"/>
    </source>
</evidence>
<dbReference type="InterPro" id="IPR051785">
    <property type="entry name" value="MMCE/EMCE_epimerase"/>
</dbReference>
<dbReference type="EMBL" id="CP000473">
    <property type="protein sequence ID" value="ABJ87870.1"/>
    <property type="molecule type" value="Genomic_DNA"/>
</dbReference>
<dbReference type="OrthoDB" id="9788468at2"/>
<organism evidence="3">
    <name type="scientific">Solibacter usitatus (strain Ellin6076)</name>
    <dbReference type="NCBI Taxonomy" id="234267"/>
    <lineage>
        <taxon>Bacteria</taxon>
        <taxon>Pseudomonadati</taxon>
        <taxon>Acidobacteriota</taxon>
        <taxon>Terriglobia</taxon>
        <taxon>Bryobacterales</taxon>
        <taxon>Solibacteraceae</taxon>
        <taxon>Candidatus Solibacter</taxon>
    </lineage>
</organism>
<dbReference type="PROSITE" id="PS51819">
    <property type="entry name" value="VOC"/>
    <property type="match status" value="1"/>
</dbReference>
<dbReference type="PANTHER" id="PTHR43048:SF3">
    <property type="entry name" value="METHYLMALONYL-COA EPIMERASE, MITOCHONDRIAL"/>
    <property type="match status" value="1"/>
</dbReference>
<dbReference type="AlphaFoldDB" id="Q01R50"/>
<name>Q01R50_SOLUE</name>
<dbReference type="InterPro" id="IPR029068">
    <property type="entry name" value="Glyas_Bleomycin-R_OHBP_Dase"/>
</dbReference>
<dbReference type="Pfam" id="PF13669">
    <property type="entry name" value="Glyoxalase_4"/>
    <property type="match status" value="1"/>
</dbReference>
<evidence type="ECO:0000259" key="2">
    <source>
        <dbReference type="PROSITE" id="PS51819"/>
    </source>
</evidence>
<dbReference type="GO" id="GO:0004493">
    <property type="term" value="F:methylmalonyl-CoA epimerase activity"/>
    <property type="evidence" value="ECO:0007669"/>
    <property type="project" value="UniProtKB-EC"/>
</dbReference>
<proteinExistence type="predicted"/>
<dbReference type="GO" id="GO:0046491">
    <property type="term" value="P:L-methylmalonyl-CoA metabolic process"/>
    <property type="evidence" value="ECO:0007669"/>
    <property type="project" value="TreeGrafter"/>
</dbReference>
<feature type="domain" description="VOC" evidence="2">
    <location>
        <begin position="13"/>
        <end position="151"/>
    </location>
</feature>
<dbReference type="HOGENOM" id="CLU_046006_5_2_0"/>
<dbReference type="STRING" id="234267.Acid_6957"/>
<evidence type="ECO:0000313" key="3">
    <source>
        <dbReference type="EMBL" id="ABJ87870.1"/>
    </source>
</evidence>
<keyword evidence="3" id="KW-0413">Isomerase</keyword>
<keyword evidence="1" id="KW-0479">Metal-binding</keyword>
<dbReference type="PANTHER" id="PTHR43048">
    <property type="entry name" value="METHYLMALONYL-COA EPIMERASE"/>
    <property type="match status" value="1"/>
</dbReference>
<accession>Q01R50</accession>
<dbReference type="EC" id="5.1.99.1" evidence="3"/>
<dbReference type="InParanoid" id="Q01R50"/>
<dbReference type="InterPro" id="IPR037523">
    <property type="entry name" value="VOC_core"/>
</dbReference>